<dbReference type="RefSeq" id="WP_377419237.1">
    <property type="nucleotide sequence ID" value="NZ_JBHSPR010000007.1"/>
</dbReference>
<dbReference type="SUPFAM" id="SSF53254">
    <property type="entry name" value="Phosphoglycerate mutase-like"/>
    <property type="match status" value="1"/>
</dbReference>
<accession>A0ABW1K598</accession>
<sequence>MTRTTLVLSRHGRTGWHHPNRYAGRSDVPLDAVGEQQAERLARWAARQEFTGLVCSPLGRARDTAAPTAKATGLSPVVEPRLRELDFGIAEGRTLAELRAADPEVVARFEADPAADHFPGGEAPVQAVSRALDALTALAVADPGGRILVVAHNTLIRLVTCAVLGVPLAEYRRRLPVLDPVATTTLRFPVPADGPATGPTGPTGLPAEPVAVLAYNVPLCRGWDDPDHHDDADQRTT</sequence>
<name>A0ABW1K598_9ACTN</name>
<gene>
    <name evidence="1" type="ORF">ACFP2T_07995</name>
</gene>
<dbReference type="InterPro" id="IPR013078">
    <property type="entry name" value="His_Pase_superF_clade-1"/>
</dbReference>
<dbReference type="Proteomes" id="UP001596203">
    <property type="component" value="Unassembled WGS sequence"/>
</dbReference>
<evidence type="ECO:0000313" key="1">
    <source>
        <dbReference type="EMBL" id="MFC6016134.1"/>
    </source>
</evidence>
<dbReference type="InterPro" id="IPR050275">
    <property type="entry name" value="PGM_Phosphatase"/>
</dbReference>
<protein>
    <submittedName>
        <fullName evidence="1">Histidine phosphatase family protein</fullName>
    </submittedName>
</protein>
<dbReference type="SMART" id="SM00855">
    <property type="entry name" value="PGAM"/>
    <property type="match status" value="1"/>
</dbReference>
<comment type="caution">
    <text evidence="1">The sequence shown here is derived from an EMBL/GenBank/DDBJ whole genome shotgun (WGS) entry which is preliminary data.</text>
</comment>
<keyword evidence="2" id="KW-1185">Reference proteome</keyword>
<dbReference type="Pfam" id="PF00300">
    <property type="entry name" value="His_Phos_1"/>
    <property type="match status" value="1"/>
</dbReference>
<dbReference type="PANTHER" id="PTHR48100:SF1">
    <property type="entry name" value="HISTIDINE PHOSPHATASE FAMILY PROTEIN-RELATED"/>
    <property type="match status" value="1"/>
</dbReference>
<reference evidence="2" key="1">
    <citation type="journal article" date="2019" name="Int. J. Syst. Evol. Microbiol.">
        <title>The Global Catalogue of Microorganisms (GCM) 10K type strain sequencing project: providing services to taxonomists for standard genome sequencing and annotation.</title>
        <authorList>
            <consortium name="The Broad Institute Genomics Platform"/>
            <consortium name="The Broad Institute Genome Sequencing Center for Infectious Disease"/>
            <person name="Wu L."/>
            <person name="Ma J."/>
        </authorList>
    </citation>
    <scope>NUCLEOTIDE SEQUENCE [LARGE SCALE GENOMIC DNA]</scope>
    <source>
        <strain evidence="2">ZS-35-S2</strain>
    </source>
</reference>
<evidence type="ECO:0000313" key="2">
    <source>
        <dbReference type="Proteomes" id="UP001596203"/>
    </source>
</evidence>
<dbReference type="InterPro" id="IPR029033">
    <property type="entry name" value="His_PPase_superfam"/>
</dbReference>
<dbReference type="Gene3D" id="3.40.50.1240">
    <property type="entry name" value="Phosphoglycerate mutase-like"/>
    <property type="match status" value="1"/>
</dbReference>
<dbReference type="PANTHER" id="PTHR48100">
    <property type="entry name" value="BROAD-SPECIFICITY PHOSPHATASE YOR283W-RELATED"/>
    <property type="match status" value="1"/>
</dbReference>
<dbReference type="EMBL" id="JBHSPR010000007">
    <property type="protein sequence ID" value="MFC6016134.1"/>
    <property type="molecule type" value="Genomic_DNA"/>
</dbReference>
<dbReference type="CDD" id="cd07067">
    <property type="entry name" value="HP_PGM_like"/>
    <property type="match status" value="1"/>
</dbReference>
<proteinExistence type="predicted"/>
<organism evidence="1 2">
    <name type="scientific">Plantactinospora solaniradicis</name>
    <dbReference type="NCBI Taxonomy" id="1723736"/>
    <lineage>
        <taxon>Bacteria</taxon>
        <taxon>Bacillati</taxon>
        <taxon>Actinomycetota</taxon>
        <taxon>Actinomycetes</taxon>
        <taxon>Micromonosporales</taxon>
        <taxon>Micromonosporaceae</taxon>
        <taxon>Plantactinospora</taxon>
    </lineage>
</organism>